<feature type="region of interest" description="Disordered" evidence="5">
    <location>
        <begin position="377"/>
        <end position="404"/>
    </location>
</feature>
<dbReference type="CDD" id="cd08368">
    <property type="entry name" value="LIM"/>
    <property type="match status" value="1"/>
</dbReference>
<feature type="domain" description="LIM zinc-binding" evidence="6">
    <location>
        <begin position="412"/>
        <end position="474"/>
    </location>
</feature>
<dbReference type="Proteomes" id="UP000694385">
    <property type="component" value="Unassembled WGS sequence"/>
</dbReference>
<reference evidence="7" key="1">
    <citation type="submission" date="2025-08" db="UniProtKB">
        <authorList>
            <consortium name="Ensembl"/>
        </authorList>
    </citation>
    <scope>IDENTIFICATION</scope>
</reference>
<evidence type="ECO:0000256" key="3">
    <source>
        <dbReference type="ARBA" id="ARBA00023038"/>
    </source>
</evidence>
<dbReference type="Ensembl" id="ENSJJAT00000017883.1">
    <property type="protein sequence ID" value="ENSJJAP00000011411.1"/>
    <property type="gene ID" value="ENSJJAG00000014731.1"/>
</dbReference>
<dbReference type="AlphaFoldDB" id="A0A8C5KK65"/>
<protein>
    <submittedName>
        <fullName evidence="7">Zinc finger protein 185</fullName>
    </submittedName>
</protein>
<dbReference type="OMA" id="SGRICTY"/>
<keyword evidence="2 4" id="KW-0862">Zinc</keyword>
<dbReference type="InterPro" id="IPR052621">
    <property type="entry name" value="Cell_Prolif/Cornif_Regul"/>
</dbReference>
<organism evidence="7 8">
    <name type="scientific">Jaculus jaculus</name>
    <name type="common">Lesser Egyptian jerboa</name>
    <dbReference type="NCBI Taxonomy" id="51337"/>
    <lineage>
        <taxon>Eukaryota</taxon>
        <taxon>Metazoa</taxon>
        <taxon>Chordata</taxon>
        <taxon>Craniata</taxon>
        <taxon>Vertebrata</taxon>
        <taxon>Euteleostomi</taxon>
        <taxon>Mammalia</taxon>
        <taxon>Eutheria</taxon>
        <taxon>Euarchontoglires</taxon>
        <taxon>Glires</taxon>
        <taxon>Rodentia</taxon>
        <taxon>Myomorpha</taxon>
        <taxon>Dipodoidea</taxon>
        <taxon>Dipodidae</taxon>
        <taxon>Dipodinae</taxon>
        <taxon>Jaculus</taxon>
    </lineage>
</organism>
<dbReference type="InterPro" id="IPR001781">
    <property type="entry name" value="Znf_LIM"/>
</dbReference>
<accession>A0A8C5KK65</accession>
<dbReference type="Gene3D" id="2.10.110.10">
    <property type="entry name" value="Cysteine Rich Protein"/>
    <property type="match status" value="1"/>
</dbReference>
<dbReference type="PROSITE" id="PS50023">
    <property type="entry name" value="LIM_DOMAIN_2"/>
    <property type="match status" value="1"/>
</dbReference>
<evidence type="ECO:0000256" key="4">
    <source>
        <dbReference type="PROSITE-ProRule" id="PRU00125"/>
    </source>
</evidence>
<evidence type="ECO:0000256" key="2">
    <source>
        <dbReference type="ARBA" id="ARBA00022833"/>
    </source>
</evidence>
<name>A0A8C5KK65_JACJA</name>
<dbReference type="SMART" id="SM00132">
    <property type="entry name" value="LIM"/>
    <property type="match status" value="1"/>
</dbReference>
<keyword evidence="1 4" id="KW-0479">Metal-binding</keyword>
<dbReference type="GO" id="GO:0046872">
    <property type="term" value="F:metal ion binding"/>
    <property type="evidence" value="ECO:0007669"/>
    <property type="project" value="UniProtKB-KW"/>
</dbReference>
<feature type="region of interest" description="Disordered" evidence="5">
    <location>
        <begin position="301"/>
        <end position="340"/>
    </location>
</feature>
<evidence type="ECO:0000313" key="7">
    <source>
        <dbReference type="Ensembl" id="ENSJJAP00000011411.1"/>
    </source>
</evidence>
<sequence length="474" mass="51033">MSISALGSGSKGRKSLPPGEEERNNVLKQMKVRTTLKGDKSWITKQDESEGRTIELPSCRNRATSFSSVGEISKARTPTCAPLVPGPCLGCSVYSGLSCRGVFTKPIDSSSQLHQCLPKTNGAPKSAAALLGAANPGPSRPSSSGYKMTTEDYKKLAPYNIRRSSTSGAEEEEVPFSSDEQKRRSEAASSVLRKTAPREHSYVLSAAKKSTGSPTQELQAPFIAKRKHLGENVLINTGGRRKKAFPTQKLSSFLCSLRGEEIVRLQITTPRAGLRLVSPDLEVMSTPAGCEEKSVVPNISKAWPERPGAPQTMQGDPAEAIQPPAELSTPEQQRSPSGPEHLLELEGCASRVRSPASCMVTLTVAAATSEQPPIYVADPTSEMDSSSTTLEGKDSSLGQHGPVAVSPSTRGGLCTYCSREIRDCAKITLEHLGICCHEYCFKCGICSKPMGDLMDQIFIHRDTVHCGRCYEKLF</sequence>
<evidence type="ECO:0000313" key="8">
    <source>
        <dbReference type="Proteomes" id="UP000694385"/>
    </source>
</evidence>
<feature type="region of interest" description="Disordered" evidence="5">
    <location>
        <begin position="157"/>
        <end position="194"/>
    </location>
</feature>
<evidence type="ECO:0000256" key="1">
    <source>
        <dbReference type="ARBA" id="ARBA00022723"/>
    </source>
</evidence>
<feature type="region of interest" description="Disordered" evidence="5">
    <location>
        <begin position="1"/>
        <end position="29"/>
    </location>
</feature>
<dbReference type="PANTHER" id="PTHR15468:SF2">
    <property type="entry name" value="ZINC FINGER PROTEIN 185"/>
    <property type="match status" value="1"/>
</dbReference>
<dbReference type="PROSITE" id="PS00478">
    <property type="entry name" value="LIM_DOMAIN_1"/>
    <property type="match status" value="1"/>
</dbReference>
<keyword evidence="8" id="KW-1185">Reference proteome</keyword>
<reference evidence="7" key="2">
    <citation type="submission" date="2025-09" db="UniProtKB">
        <authorList>
            <consortium name="Ensembl"/>
        </authorList>
    </citation>
    <scope>IDENTIFICATION</scope>
</reference>
<dbReference type="PANTHER" id="PTHR15468">
    <property type="entry name" value="ZNF185"/>
    <property type="match status" value="1"/>
</dbReference>
<proteinExistence type="predicted"/>
<dbReference type="GeneTree" id="ENSGT00530000063872"/>
<evidence type="ECO:0000256" key="5">
    <source>
        <dbReference type="SAM" id="MobiDB-lite"/>
    </source>
</evidence>
<evidence type="ECO:0000259" key="6">
    <source>
        <dbReference type="PROSITE" id="PS50023"/>
    </source>
</evidence>
<keyword evidence="3 4" id="KW-0440">LIM domain</keyword>